<name>A0ABW9K960_9FLAO</name>
<evidence type="ECO:0000313" key="2">
    <source>
        <dbReference type="Proteomes" id="UP001634154"/>
    </source>
</evidence>
<reference evidence="1 2" key="1">
    <citation type="submission" date="2024-12" db="EMBL/GenBank/DDBJ databases">
        <title>Draft genome sequence of Chryseobacterium kwangjuense AG447.</title>
        <authorList>
            <person name="Cheptsov V.S."/>
            <person name="Belov A."/>
            <person name="Zavarzina A.G."/>
        </authorList>
    </citation>
    <scope>NUCLEOTIDE SEQUENCE [LARGE SCALE GENOMIC DNA]</scope>
    <source>
        <strain evidence="1 2">AG447</strain>
    </source>
</reference>
<keyword evidence="2" id="KW-1185">Reference proteome</keyword>
<organism evidence="1 2">
    <name type="scientific">Chryseobacterium kwangjuense</name>
    <dbReference type="NCBI Taxonomy" id="267125"/>
    <lineage>
        <taxon>Bacteria</taxon>
        <taxon>Pseudomonadati</taxon>
        <taxon>Bacteroidota</taxon>
        <taxon>Flavobacteriia</taxon>
        <taxon>Flavobacteriales</taxon>
        <taxon>Weeksellaceae</taxon>
        <taxon>Chryseobacterium group</taxon>
        <taxon>Chryseobacterium</taxon>
    </lineage>
</organism>
<dbReference type="PROSITE" id="PS51257">
    <property type="entry name" value="PROKAR_LIPOPROTEIN"/>
    <property type="match status" value="1"/>
</dbReference>
<evidence type="ECO:0000313" key="1">
    <source>
        <dbReference type="EMBL" id="MFN1219247.1"/>
    </source>
</evidence>
<sequence length="178" mass="20814">MIRKIFNPFASVVLILTVFYSCTNKKATDLKELLEKKESQVTAMVIGEKGLESIKLNHLIAHDYSKALDIVSKEESEFNRVIQDIKNADTEGVNKGKEVQQATVDYYTLLKELFVLSREEIEQEKIMRYGKEDKQIRAAQDRRLELYREKQQLYQKVFKADEKLFNTRIEFEAGNNIK</sequence>
<proteinExistence type="predicted"/>
<dbReference type="EMBL" id="JBJXVJ010000004">
    <property type="protein sequence ID" value="MFN1219247.1"/>
    <property type="molecule type" value="Genomic_DNA"/>
</dbReference>
<dbReference type="Proteomes" id="UP001634154">
    <property type="component" value="Unassembled WGS sequence"/>
</dbReference>
<evidence type="ECO:0008006" key="3">
    <source>
        <dbReference type="Google" id="ProtNLM"/>
    </source>
</evidence>
<dbReference type="RefSeq" id="WP_409357984.1">
    <property type="nucleotide sequence ID" value="NZ_JBJXVJ010000004.1"/>
</dbReference>
<accession>A0ABW9K960</accession>
<gene>
    <name evidence="1" type="ORF">ACKW6Q_19965</name>
</gene>
<comment type="caution">
    <text evidence="1">The sequence shown here is derived from an EMBL/GenBank/DDBJ whole genome shotgun (WGS) entry which is preliminary data.</text>
</comment>
<protein>
    <recommendedName>
        <fullName evidence="3">Lipoprotein</fullName>
    </recommendedName>
</protein>